<dbReference type="PANTHER" id="PTHR34300:SF2">
    <property type="entry name" value="QUEUOSINE PRECURSOR TRANSPORTER-RELATED"/>
    <property type="match status" value="1"/>
</dbReference>
<feature type="transmembrane region" description="Helical" evidence="1">
    <location>
        <begin position="21"/>
        <end position="42"/>
    </location>
</feature>
<dbReference type="PANTHER" id="PTHR34300">
    <property type="entry name" value="QUEUOSINE PRECURSOR TRANSPORTER-RELATED"/>
    <property type="match status" value="1"/>
</dbReference>
<comment type="subcellular location">
    <subcellularLocation>
        <location evidence="1">Cell membrane</location>
        <topology evidence="1">Multi-pass membrane protein</topology>
    </subcellularLocation>
</comment>
<gene>
    <name evidence="2" type="ORF">IAA96_06975</name>
</gene>
<comment type="caution">
    <text evidence="2">The sequence shown here is derived from an EMBL/GenBank/DDBJ whole genome shotgun (WGS) entry which is preliminary data.</text>
</comment>
<dbReference type="Pfam" id="PF02592">
    <property type="entry name" value="Vut_1"/>
    <property type="match status" value="1"/>
</dbReference>
<keyword evidence="1" id="KW-1003">Cell membrane</keyword>
<dbReference type="NCBIfam" id="TIGR00697">
    <property type="entry name" value="queuosine precursor transporter"/>
    <property type="match status" value="1"/>
</dbReference>
<dbReference type="GO" id="GO:0022857">
    <property type="term" value="F:transmembrane transporter activity"/>
    <property type="evidence" value="ECO:0007669"/>
    <property type="project" value="UniProtKB-UniRule"/>
</dbReference>
<feature type="transmembrane region" description="Helical" evidence="1">
    <location>
        <begin position="48"/>
        <end position="70"/>
    </location>
</feature>
<evidence type="ECO:0000313" key="2">
    <source>
        <dbReference type="EMBL" id="MBO8450832.1"/>
    </source>
</evidence>
<keyword evidence="1" id="KW-0813">Transport</keyword>
<protein>
    <recommendedName>
        <fullName evidence="1">Probable queuosine precursor transporter</fullName>
        <shortName evidence="1">Q precursor transporter</shortName>
    </recommendedName>
</protein>
<dbReference type="GO" id="GO:0005886">
    <property type="term" value="C:plasma membrane"/>
    <property type="evidence" value="ECO:0007669"/>
    <property type="project" value="UniProtKB-SubCell"/>
</dbReference>
<feature type="transmembrane region" description="Helical" evidence="1">
    <location>
        <begin position="197"/>
        <end position="215"/>
    </location>
</feature>
<name>A0A9D9EPB8_9SPIR</name>
<reference evidence="2" key="2">
    <citation type="journal article" date="2021" name="PeerJ">
        <title>Extensive microbial diversity within the chicken gut microbiome revealed by metagenomics and culture.</title>
        <authorList>
            <person name="Gilroy R."/>
            <person name="Ravi A."/>
            <person name="Getino M."/>
            <person name="Pursley I."/>
            <person name="Horton D.L."/>
            <person name="Alikhan N.F."/>
            <person name="Baker D."/>
            <person name="Gharbi K."/>
            <person name="Hall N."/>
            <person name="Watson M."/>
            <person name="Adriaenssens E.M."/>
            <person name="Foster-Nyarko E."/>
            <person name="Jarju S."/>
            <person name="Secka A."/>
            <person name="Antonio M."/>
            <person name="Oren A."/>
            <person name="Chaudhuri R.R."/>
            <person name="La Ragione R."/>
            <person name="Hildebrand F."/>
            <person name="Pallen M.J."/>
        </authorList>
    </citation>
    <scope>NUCLEOTIDE SEQUENCE</scope>
    <source>
        <strain evidence="2">B3-4054</strain>
    </source>
</reference>
<keyword evidence="1" id="KW-1133">Transmembrane helix</keyword>
<feature type="transmembrane region" description="Helical" evidence="1">
    <location>
        <begin position="156"/>
        <end position="185"/>
    </location>
</feature>
<dbReference type="AlphaFoldDB" id="A0A9D9EPB8"/>
<sequence>MTKQENTPGVCRPPSAAEAGFSFLPVVSGLFTGVLVLSNILAAKMLQIGPFVFDGGTILFPLSYIFGDVLTEVYGYREARKVIWTGFFTLILMSLAIAVVGVLPAQAEWTFQTDFDHVLRQVPRIALASILGYFSGEYVNSVTLSKIKVATGGKFFWLRAVVSTLAGQFFDTAIFVTAAFAGAYSASVLLVMGLSNYLLKTAVEVLFLPLTYAVVRCIKKLEKADVYDYRVSYSPFLHS</sequence>
<keyword evidence="1" id="KW-0472">Membrane</keyword>
<feature type="transmembrane region" description="Helical" evidence="1">
    <location>
        <begin position="82"/>
        <end position="105"/>
    </location>
</feature>
<dbReference type="InterPro" id="IPR003744">
    <property type="entry name" value="YhhQ"/>
</dbReference>
<dbReference type="HAMAP" id="MF_02088">
    <property type="entry name" value="Q_prec_transport"/>
    <property type="match status" value="1"/>
</dbReference>
<dbReference type="Proteomes" id="UP000823616">
    <property type="component" value="Unassembled WGS sequence"/>
</dbReference>
<evidence type="ECO:0000256" key="1">
    <source>
        <dbReference type="HAMAP-Rule" id="MF_02088"/>
    </source>
</evidence>
<organism evidence="2 3">
    <name type="scientific">Candidatus Avitreponema avistercoris</name>
    <dbReference type="NCBI Taxonomy" id="2840705"/>
    <lineage>
        <taxon>Bacteria</taxon>
        <taxon>Pseudomonadati</taxon>
        <taxon>Spirochaetota</taxon>
        <taxon>Spirochaetia</taxon>
        <taxon>Spirochaetales</taxon>
        <taxon>Candidatus Avitreponema</taxon>
    </lineage>
</organism>
<keyword evidence="1" id="KW-0812">Transmembrane</keyword>
<comment type="function">
    <text evidence="1">Involved in the import of queuosine (Q) precursors, required for Q precursor salvage.</text>
</comment>
<dbReference type="EMBL" id="JADIMS010000130">
    <property type="protein sequence ID" value="MBO8450832.1"/>
    <property type="molecule type" value="Genomic_DNA"/>
</dbReference>
<reference evidence="2" key="1">
    <citation type="submission" date="2020-10" db="EMBL/GenBank/DDBJ databases">
        <authorList>
            <person name="Gilroy R."/>
        </authorList>
    </citation>
    <scope>NUCLEOTIDE SEQUENCE</scope>
    <source>
        <strain evidence="2">B3-4054</strain>
    </source>
</reference>
<evidence type="ECO:0000313" key="3">
    <source>
        <dbReference type="Proteomes" id="UP000823616"/>
    </source>
</evidence>
<comment type="similarity">
    <text evidence="1">Belongs to the vitamin uptake transporter (VUT/ECF) (TC 2.A.88) family. Q precursor transporter subfamily.</text>
</comment>
<proteinExistence type="inferred from homology"/>
<feature type="transmembrane region" description="Helical" evidence="1">
    <location>
        <begin position="125"/>
        <end position="144"/>
    </location>
</feature>
<accession>A0A9D9EPB8</accession>